<feature type="region of interest" description="Disordered" evidence="1">
    <location>
        <begin position="273"/>
        <end position="301"/>
    </location>
</feature>
<comment type="caution">
    <text evidence="2">The sequence shown here is derived from an EMBL/GenBank/DDBJ whole genome shotgun (WGS) entry which is preliminary data.</text>
</comment>
<evidence type="ECO:0000256" key="1">
    <source>
        <dbReference type="SAM" id="MobiDB-lite"/>
    </source>
</evidence>
<dbReference type="EMBL" id="JARBHB010000006">
    <property type="protein sequence ID" value="KAJ8880283.1"/>
    <property type="molecule type" value="Genomic_DNA"/>
</dbReference>
<evidence type="ECO:0000313" key="3">
    <source>
        <dbReference type="Proteomes" id="UP001159363"/>
    </source>
</evidence>
<sequence length="324" mass="36125">MKGRGETGEPRENPPASSGTIPSCENPELHRPGYVVTRDFIDFIAGLITHSFKLRNTACRELELLTQKAYSEKLPLLKQKSEYLKMRPFPSKGGMVHNTRMVEWWNAGAAETGRPPLELRRNKHRPHPFPFSAPGEEGGGRVGCLEDQDLRRSLPLPPPSYRGRPALRGAGVEPVSVERRRNGRARGNGRSPRKSTDQRRRPARFPRAKIQGVVAPAGSRTWPTLVGEQLTDHSVTCGPMGWHVIQLVRILSSLHRFVHRGLLKAGRECRDLSRAPRGHGAEDANHGPPPPYKRHSTLAKGFQASRPCRRARMCCPSHGESHHG</sequence>
<proteinExistence type="predicted"/>
<name>A0ABQ9H850_9NEOP</name>
<feature type="compositionally biased region" description="Basic and acidic residues" evidence="1">
    <location>
        <begin position="1"/>
        <end position="12"/>
    </location>
</feature>
<reference evidence="2 3" key="1">
    <citation type="submission" date="2023-02" db="EMBL/GenBank/DDBJ databases">
        <title>LHISI_Scaffold_Assembly.</title>
        <authorList>
            <person name="Stuart O.P."/>
            <person name="Cleave R."/>
            <person name="Magrath M.J.L."/>
            <person name="Mikheyev A.S."/>
        </authorList>
    </citation>
    <scope>NUCLEOTIDE SEQUENCE [LARGE SCALE GENOMIC DNA]</scope>
    <source>
        <strain evidence="2">Daus_M_001</strain>
        <tissue evidence="2">Leg muscle</tissue>
    </source>
</reference>
<feature type="compositionally biased region" description="Basic and acidic residues" evidence="1">
    <location>
        <begin position="273"/>
        <end position="285"/>
    </location>
</feature>
<feature type="region of interest" description="Disordered" evidence="1">
    <location>
        <begin position="150"/>
        <end position="208"/>
    </location>
</feature>
<protein>
    <submittedName>
        <fullName evidence="2">Uncharacterized protein</fullName>
    </submittedName>
</protein>
<organism evidence="2 3">
    <name type="scientific">Dryococelus australis</name>
    <dbReference type="NCBI Taxonomy" id="614101"/>
    <lineage>
        <taxon>Eukaryota</taxon>
        <taxon>Metazoa</taxon>
        <taxon>Ecdysozoa</taxon>
        <taxon>Arthropoda</taxon>
        <taxon>Hexapoda</taxon>
        <taxon>Insecta</taxon>
        <taxon>Pterygota</taxon>
        <taxon>Neoptera</taxon>
        <taxon>Polyneoptera</taxon>
        <taxon>Phasmatodea</taxon>
        <taxon>Verophasmatodea</taxon>
        <taxon>Anareolatae</taxon>
        <taxon>Phasmatidae</taxon>
        <taxon>Eurycanthinae</taxon>
        <taxon>Dryococelus</taxon>
    </lineage>
</organism>
<dbReference type="Proteomes" id="UP001159363">
    <property type="component" value="Chromosome 5"/>
</dbReference>
<accession>A0ABQ9H850</accession>
<feature type="region of interest" description="Disordered" evidence="1">
    <location>
        <begin position="1"/>
        <end position="28"/>
    </location>
</feature>
<evidence type="ECO:0000313" key="2">
    <source>
        <dbReference type="EMBL" id="KAJ8880283.1"/>
    </source>
</evidence>
<keyword evidence="3" id="KW-1185">Reference proteome</keyword>
<gene>
    <name evidence="2" type="ORF">PR048_016749</name>
</gene>